<dbReference type="eggNOG" id="ENOG502SK3B">
    <property type="taxonomic scope" value="Eukaryota"/>
</dbReference>
<dbReference type="GO" id="GO:0003677">
    <property type="term" value="F:DNA binding"/>
    <property type="evidence" value="ECO:0007669"/>
    <property type="project" value="InterPro"/>
</dbReference>
<keyword evidence="2" id="KW-0479">Metal-binding</keyword>
<organism evidence="7 8">
    <name type="scientific">Verticillium dahliae (strain VdLs.17 / ATCC MYA-4575 / FGSC 10137)</name>
    <name type="common">Verticillium wilt</name>
    <dbReference type="NCBI Taxonomy" id="498257"/>
    <lineage>
        <taxon>Eukaryota</taxon>
        <taxon>Fungi</taxon>
        <taxon>Dikarya</taxon>
        <taxon>Ascomycota</taxon>
        <taxon>Pezizomycotina</taxon>
        <taxon>Sordariomycetes</taxon>
        <taxon>Hypocreomycetidae</taxon>
        <taxon>Glomerellales</taxon>
        <taxon>Plectosphaerellaceae</taxon>
        <taxon>Verticillium</taxon>
    </lineage>
</organism>
<accession>G2XJ71</accession>
<dbReference type="Pfam" id="PF04082">
    <property type="entry name" value="Fungal_trans"/>
    <property type="match status" value="1"/>
</dbReference>
<name>G2XJ71_VERDV</name>
<dbReference type="GO" id="GO:0006351">
    <property type="term" value="P:DNA-templated transcription"/>
    <property type="evidence" value="ECO:0007669"/>
    <property type="project" value="InterPro"/>
</dbReference>
<dbReference type="CDD" id="cd12148">
    <property type="entry name" value="fungal_TF_MHR"/>
    <property type="match status" value="1"/>
</dbReference>
<gene>
    <name evidence="7" type="ORF">VDAG_10203</name>
</gene>
<reference evidence="7 8" key="1">
    <citation type="submission" date="2008-03" db="EMBL/GenBank/DDBJ databases">
        <title>The Genome Sequence of Verticillium dahliae VdLs.17.</title>
        <authorList>
            <consortium name="The Broad Institute Genome Sequencing Platform"/>
            <person name="Ma L.-J.J."/>
            <person name="Klosterman S.J."/>
            <person name="Subbarao K."/>
            <person name="Dobinson K."/>
            <person name="Veronese P."/>
            <person name="Kang S."/>
            <person name="Gold S.E."/>
            <person name="Young S."/>
            <person name="Jaffe D."/>
            <person name="Gnerre S."/>
            <person name="Berlin A."/>
            <person name="Heiman D."/>
            <person name="Hepburn T."/>
            <person name="Sykes S."/>
            <person name="Alvarado L."/>
            <person name="Kodira C.D."/>
            <person name="Lander E."/>
            <person name="Galagan J."/>
            <person name="Nusbaum C."/>
            <person name="Birren B."/>
        </authorList>
    </citation>
    <scope>NUCLEOTIDE SEQUENCE [LARGE SCALE GENOMIC DNA]</scope>
    <source>
        <strain evidence="8">VdLs.17 / ATCC MYA-4575 / FGSC 10137</strain>
    </source>
</reference>
<evidence type="ECO:0000256" key="1">
    <source>
        <dbReference type="ARBA" id="ARBA00004123"/>
    </source>
</evidence>
<dbReference type="RefSeq" id="XP_009658201.1">
    <property type="nucleotide sequence ID" value="XM_009659906.1"/>
</dbReference>
<evidence type="ECO:0000256" key="3">
    <source>
        <dbReference type="ARBA" id="ARBA00023015"/>
    </source>
</evidence>
<dbReference type="InterPro" id="IPR050815">
    <property type="entry name" value="TF_fung"/>
</dbReference>
<dbReference type="OrthoDB" id="4456959at2759"/>
<dbReference type="GO" id="GO:0005634">
    <property type="term" value="C:nucleus"/>
    <property type="evidence" value="ECO:0007669"/>
    <property type="project" value="UniProtKB-SubCell"/>
</dbReference>
<keyword evidence="5" id="KW-0539">Nucleus</keyword>
<dbReference type="Proteomes" id="UP000001611">
    <property type="component" value="Unassembled WGS sequence"/>
</dbReference>
<dbReference type="OMA" id="RESPCIY"/>
<comment type="subcellular location">
    <subcellularLocation>
        <location evidence="1">Nucleus</location>
    </subcellularLocation>
</comment>
<dbReference type="GO" id="GO:0008270">
    <property type="term" value="F:zinc ion binding"/>
    <property type="evidence" value="ECO:0007669"/>
    <property type="project" value="InterPro"/>
</dbReference>
<evidence type="ECO:0000313" key="7">
    <source>
        <dbReference type="EMBL" id="EGY20574.1"/>
    </source>
</evidence>
<dbReference type="EMBL" id="DS572727">
    <property type="protein sequence ID" value="EGY20574.1"/>
    <property type="molecule type" value="Genomic_DNA"/>
</dbReference>
<protein>
    <recommendedName>
        <fullName evidence="6">Xylanolytic transcriptional activator regulatory domain-containing protein</fullName>
    </recommendedName>
</protein>
<dbReference type="InterPro" id="IPR007219">
    <property type="entry name" value="XnlR_reg_dom"/>
</dbReference>
<evidence type="ECO:0000256" key="2">
    <source>
        <dbReference type="ARBA" id="ARBA00022723"/>
    </source>
</evidence>
<dbReference type="PANTHER" id="PTHR47338">
    <property type="entry name" value="ZN(II)2CYS6 TRANSCRIPTION FACTOR (EUROFUNG)-RELATED"/>
    <property type="match status" value="1"/>
</dbReference>
<keyword evidence="4" id="KW-0804">Transcription</keyword>
<keyword evidence="8" id="KW-1185">Reference proteome</keyword>
<keyword evidence="3" id="KW-0805">Transcription regulation</keyword>
<dbReference type="AlphaFoldDB" id="G2XJ71"/>
<reference evidence="8" key="2">
    <citation type="journal article" date="2011" name="PLoS Pathog.">
        <title>Comparative genomics yields insights into niche adaptation of plant vascular wilt pathogens.</title>
        <authorList>
            <person name="Klosterman S.J."/>
            <person name="Subbarao K.V."/>
            <person name="Kang S."/>
            <person name="Veronese P."/>
            <person name="Gold S.E."/>
            <person name="Thomma B.P.H.J."/>
            <person name="Chen Z."/>
            <person name="Henrissat B."/>
            <person name="Lee Y.-H."/>
            <person name="Park J."/>
            <person name="Garcia-Pedrajas M.D."/>
            <person name="Barbara D.J."/>
            <person name="Anchieta A."/>
            <person name="de Jonge R."/>
            <person name="Santhanam P."/>
            <person name="Maruthachalam K."/>
            <person name="Atallah Z."/>
            <person name="Amyotte S.G."/>
            <person name="Paz Z."/>
            <person name="Inderbitzin P."/>
            <person name="Hayes R.J."/>
            <person name="Heiman D.I."/>
            <person name="Young S."/>
            <person name="Zeng Q."/>
            <person name="Engels R."/>
            <person name="Galagan J."/>
            <person name="Cuomo C.A."/>
            <person name="Dobinson K.F."/>
            <person name="Ma L.-J."/>
        </authorList>
    </citation>
    <scope>NUCLEOTIDE SEQUENCE [LARGE SCALE GENOMIC DNA]</scope>
    <source>
        <strain evidence="8">VdLs.17 / ATCC MYA-4575 / FGSC 10137</strain>
    </source>
</reference>
<dbReference type="KEGG" id="vda:VDAG_10203"/>
<evidence type="ECO:0000256" key="5">
    <source>
        <dbReference type="ARBA" id="ARBA00023242"/>
    </source>
</evidence>
<dbReference type="GO" id="GO:0000981">
    <property type="term" value="F:DNA-binding transcription factor activity, RNA polymerase II-specific"/>
    <property type="evidence" value="ECO:0007669"/>
    <property type="project" value="InterPro"/>
</dbReference>
<proteinExistence type="predicted"/>
<dbReference type="PANTHER" id="PTHR47338:SF23">
    <property type="entry name" value="ZN(II)2CYS6 TRANSCRIPTION FACTOR (EUROFUNG)"/>
    <property type="match status" value="1"/>
</dbReference>
<dbReference type="GeneID" id="20711666"/>
<evidence type="ECO:0000313" key="8">
    <source>
        <dbReference type="Proteomes" id="UP000001611"/>
    </source>
</evidence>
<dbReference type="InParanoid" id="G2XJ71"/>
<evidence type="ECO:0000256" key="4">
    <source>
        <dbReference type="ARBA" id="ARBA00023163"/>
    </source>
</evidence>
<dbReference type="HOGENOM" id="CLU_460194_0_0_1"/>
<evidence type="ECO:0000259" key="6">
    <source>
        <dbReference type="Pfam" id="PF04082"/>
    </source>
</evidence>
<feature type="domain" description="Xylanolytic transcriptional activator regulatory" evidence="6">
    <location>
        <begin position="207"/>
        <end position="374"/>
    </location>
</feature>
<sequence length="593" mass="65189">MVAVVRAYNQPGTRKNDTMDLQTTPAETAGISPLASTISRGTSLGLSLGLLEVSVDDLVRNKRHHWITDAAAETVAEVLENTLLKQTERGACGCAQGDRHSAEPTGEAPNVLGVLSLLAQELHKLNAQTRPPPPIAEALVPSPSVSQGSSRIAVDGHAFSAESPGRPRKRRRVDSCGNPTIELTFALEDLENICTNLPPPALLEDVINAYFGLIQPWIPMIHETQFRARIHDPGQLPGLVVLLHAMVVAALRFVDSAGIGLPQAELKTRATRSRNIVMLTAMDHLSVENLQALLIVAFNDIGHGDSAKAWSVIGSLTRTIEYVQLSVESDLDGKEPLLKPLTTIPAPDNWTEEEQRRRVFWNVFCLDRWNTSLTSDDVQRRLPADGGLWHKEEPVTTPYFGIWDRSAARIGKSIAFLPGHSTAPASEAPLTTSNTGASSGPNTVDMTTVGAFAYCIEATESLSRVTTYFLQQKIDFQDRQEVSSWLTRFKELDLRLVQTAPSPASLRFVFLSALVSYSNLEEMARRWMGHLREQPLPCLAGNRPSKKLASRCHDFKTWLPSDLPQLRNCRGPPASRPKDQRASLMSCPRFLTC</sequence>